<keyword evidence="4" id="KW-0378">Hydrolase</keyword>
<reference evidence="2 6" key="1">
    <citation type="submission" date="2016-10" db="EMBL/GenBank/DDBJ databases">
        <title>Evaluation of Human, Animal and Environmental Mycobacterium chelonae Isolates by Core Genome Phylogenomic Analysis, Targeted Gene Comparison, and Anti-microbial Susceptibility Patterns: A Tale of Mistaken Identities.</title>
        <authorList>
            <person name="Fogelson S.B."/>
            <person name="Camus A.C."/>
            <person name="Lorenz W."/>
            <person name="Vasireddy R."/>
            <person name="Vasireddy S."/>
            <person name="Smith T."/>
            <person name="Brown-Elliott B.A."/>
            <person name="Wallace R.J.Jr."/>
            <person name="Hasan N.A."/>
            <person name="Reischl U."/>
            <person name="Sanchez S."/>
        </authorList>
    </citation>
    <scope>NUCLEOTIDE SEQUENCE [LARGE SCALE GENOMIC DNA]</scope>
    <source>
        <strain evidence="2 6">42895</strain>
    </source>
</reference>
<proteinExistence type="predicted"/>
<evidence type="ECO:0000313" key="7">
    <source>
        <dbReference type="Proteomes" id="UP000317728"/>
    </source>
</evidence>
<protein>
    <submittedName>
        <fullName evidence="4">Alpha/beta hydrolase</fullName>
    </submittedName>
</protein>
<evidence type="ECO:0000313" key="4">
    <source>
        <dbReference type="EMBL" id="QDF73299.1"/>
    </source>
</evidence>
<dbReference type="Proteomes" id="UP000317728">
    <property type="component" value="Chromosome"/>
</dbReference>
<evidence type="ECO:0000313" key="6">
    <source>
        <dbReference type="Proteomes" id="UP000180113"/>
    </source>
</evidence>
<reference evidence="3 5" key="2">
    <citation type="submission" date="2016-10" db="EMBL/GenBank/DDBJ databases">
        <title>Evaluation of Human, Veterinary and Environmental Mycobacterium chelonae Isolates by Core Genome Phylogenomic Analysis, Targeted Gene Comparison, and Anti-microbial Susceptibility Patterns: A Tale of Mistaken Identities.</title>
        <authorList>
            <person name="Fogelson S.B."/>
            <person name="Camus A.C."/>
            <person name="Lorenz W."/>
            <person name="Vasireddy R."/>
            <person name="Vasireddy S."/>
            <person name="Smith T."/>
            <person name="Brown-Elliott B.A."/>
            <person name="Wallace R.J.Jr."/>
            <person name="Hasan N.A."/>
            <person name="Reischl U."/>
            <person name="Sanchez S."/>
        </authorList>
    </citation>
    <scope>NUCLEOTIDE SEQUENCE [LARGE SCALE GENOMIC DNA]</scope>
    <source>
        <strain evidence="3 5">15518</strain>
    </source>
</reference>
<dbReference type="Proteomes" id="UP000179441">
    <property type="component" value="Unassembled WGS sequence"/>
</dbReference>
<keyword evidence="5" id="KW-1185">Reference proteome</keyword>
<reference evidence="4 7" key="3">
    <citation type="submission" date="2019-06" db="EMBL/GenBank/DDBJ databases">
        <title>Whole geneome sequnce of Mycobacteroides chelonae M77 isolated from bovine milk from Meghalaya, India.</title>
        <authorList>
            <person name="Vise E."/>
            <person name="Das S."/>
            <person name="Garg A."/>
            <person name="Ghatak S."/>
            <person name="Shakuntala I."/>
            <person name="Milton A.A.P."/>
            <person name="Karam A."/>
            <person name="Sanjukta R."/>
            <person name="Puro K."/>
            <person name="Sen A."/>
        </authorList>
    </citation>
    <scope>NUCLEOTIDE SEQUENCE [LARGE SCALE GENOMIC DNA]</scope>
    <source>
        <strain evidence="4 7">M77</strain>
    </source>
</reference>
<sequence>MAANLFVPSDLDPQGSYAAVVIVHPGGGVKDQTASLYAERLAEHGFVALAADASYQGDSSGEPRSLEDPGARVEDARAGVDYLQSLDYVDADRIGAWGICAGGGYAVNATMTDHRIKAVGMVSGANIGTSWRRGWYGTGVDSDVLPTLEAAAQYRTAEVAGAEVTFAPFFPEEIDENTLPDLVQANDYYLTPRGTHPNVTNRYPLSRSLSKIVGFDAFYLVEVLLTQPILIVAGSKAGSLWNSTELHSRARSDKKLVIVDGATHMDFYDVPKYVDIAIAEAVPFFQKHLAA</sequence>
<feature type="domain" description="Dienelactone hydrolase" evidence="1">
    <location>
        <begin position="13"/>
        <end position="119"/>
    </location>
</feature>
<gene>
    <name evidence="2" type="ORF">BKG62_17750</name>
    <name evidence="3" type="ORF">BKG84_06925</name>
    <name evidence="4" type="ORF">FJK96_05160</name>
</gene>
<dbReference type="EMBL" id="MLIS01000001">
    <property type="protein sequence ID" value="OHU80548.1"/>
    <property type="molecule type" value="Genomic_DNA"/>
</dbReference>
<dbReference type="EMBL" id="CP041150">
    <property type="protein sequence ID" value="QDF73299.1"/>
    <property type="molecule type" value="Genomic_DNA"/>
</dbReference>
<dbReference type="Pfam" id="PF01738">
    <property type="entry name" value="DLH"/>
    <property type="match status" value="1"/>
</dbReference>
<dbReference type="EMBL" id="MLHW01000014">
    <property type="protein sequence ID" value="OHT49817.1"/>
    <property type="molecule type" value="Genomic_DNA"/>
</dbReference>
<dbReference type="Gene3D" id="1.10.10.800">
    <property type="match status" value="1"/>
</dbReference>
<dbReference type="InterPro" id="IPR029058">
    <property type="entry name" value="AB_hydrolase_fold"/>
</dbReference>
<evidence type="ECO:0000313" key="2">
    <source>
        <dbReference type="EMBL" id="OHT49817.1"/>
    </source>
</evidence>
<dbReference type="InterPro" id="IPR051411">
    <property type="entry name" value="Polyketide_trans_af380"/>
</dbReference>
<evidence type="ECO:0000259" key="1">
    <source>
        <dbReference type="Pfam" id="PF01738"/>
    </source>
</evidence>
<name>A0A1S1KNW1_MYCCH</name>
<evidence type="ECO:0000313" key="5">
    <source>
        <dbReference type="Proteomes" id="UP000179441"/>
    </source>
</evidence>
<dbReference type="GO" id="GO:0016787">
    <property type="term" value="F:hydrolase activity"/>
    <property type="evidence" value="ECO:0007669"/>
    <property type="project" value="UniProtKB-KW"/>
</dbReference>
<dbReference type="Proteomes" id="UP000180113">
    <property type="component" value="Unassembled WGS sequence"/>
</dbReference>
<dbReference type="InterPro" id="IPR002925">
    <property type="entry name" value="Dienelactn_hydro"/>
</dbReference>
<dbReference type="AlphaFoldDB" id="A0A1S1KNW1"/>
<evidence type="ECO:0000313" key="3">
    <source>
        <dbReference type="EMBL" id="OHU80548.1"/>
    </source>
</evidence>
<dbReference type="PANTHER" id="PTHR47751">
    <property type="entry name" value="SUPERFAMILY HYDROLASE, PUTATIVE (AFU_ORTHOLOGUE AFUA_2G16580)-RELATED"/>
    <property type="match status" value="1"/>
</dbReference>
<dbReference type="Gene3D" id="3.40.50.1820">
    <property type="entry name" value="alpha/beta hydrolase"/>
    <property type="match status" value="1"/>
</dbReference>
<organism evidence="3 5">
    <name type="scientific">Mycobacteroides chelonae</name>
    <name type="common">Mycobacterium chelonae</name>
    <dbReference type="NCBI Taxonomy" id="1774"/>
    <lineage>
        <taxon>Bacteria</taxon>
        <taxon>Bacillati</taxon>
        <taxon>Actinomycetota</taxon>
        <taxon>Actinomycetes</taxon>
        <taxon>Mycobacteriales</taxon>
        <taxon>Mycobacteriaceae</taxon>
        <taxon>Mycobacteroides</taxon>
    </lineage>
</organism>
<dbReference type="SUPFAM" id="SSF53474">
    <property type="entry name" value="alpha/beta-Hydrolases"/>
    <property type="match status" value="1"/>
</dbReference>
<accession>A0A1S1KNW1</accession>
<dbReference type="PANTHER" id="PTHR47751:SF1">
    <property type="entry name" value="SUPERFAMILY HYDROLASE, PUTATIVE (AFU_ORTHOLOGUE AFUA_2G16580)-RELATED"/>
    <property type="match status" value="1"/>
</dbReference>